<feature type="compositionally biased region" description="Low complexity" evidence="1">
    <location>
        <begin position="1"/>
        <end position="22"/>
    </location>
</feature>
<feature type="compositionally biased region" description="Polar residues" evidence="1">
    <location>
        <begin position="28"/>
        <end position="46"/>
    </location>
</feature>
<dbReference type="HOGENOM" id="CLU_1246125_0_0_1"/>
<evidence type="ECO:0000256" key="1">
    <source>
        <dbReference type="SAM" id="MobiDB-lite"/>
    </source>
</evidence>
<accession>J6F5Y7</accession>
<name>J6F5Y7_TRIAS</name>
<feature type="region of interest" description="Disordered" evidence="1">
    <location>
        <begin position="1"/>
        <end position="46"/>
    </location>
</feature>
<dbReference type="EMBL" id="ALBS01000095">
    <property type="protein sequence ID" value="EJT50717.1"/>
    <property type="molecule type" value="Genomic_DNA"/>
</dbReference>
<organism evidence="2 3">
    <name type="scientific">Trichosporon asahii var. asahii (strain ATCC 90039 / CBS 2479 / JCM 2466 / KCTC 7840 / NBRC 103889/ NCYC 2677 / UAMH 7654)</name>
    <name type="common">Yeast</name>
    <dbReference type="NCBI Taxonomy" id="1186058"/>
    <lineage>
        <taxon>Eukaryota</taxon>
        <taxon>Fungi</taxon>
        <taxon>Dikarya</taxon>
        <taxon>Basidiomycota</taxon>
        <taxon>Agaricomycotina</taxon>
        <taxon>Tremellomycetes</taxon>
        <taxon>Trichosporonales</taxon>
        <taxon>Trichosporonaceae</taxon>
        <taxon>Trichosporon</taxon>
    </lineage>
</organism>
<dbReference type="VEuPathDB" id="FungiDB:A1Q1_08144"/>
<protein>
    <submittedName>
        <fullName evidence="2">Uncharacterized protein</fullName>
    </submittedName>
</protein>
<dbReference type="GeneID" id="25991656"/>
<gene>
    <name evidence="2" type="ORF">A1Q1_08144</name>
</gene>
<dbReference type="AlphaFoldDB" id="J6F5Y7"/>
<evidence type="ECO:0000313" key="3">
    <source>
        <dbReference type="Proteomes" id="UP000002748"/>
    </source>
</evidence>
<proteinExistence type="predicted"/>
<comment type="caution">
    <text evidence="2">The sequence shown here is derived from an EMBL/GenBank/DDBJ whole genome shotgun (WGS) entry which is preliminary data.</text>
</comment>
<dbReference type="RefSeq" id="XP_014181766.1">
    <property type="nucleotide sequence ID" value="XM_014326291.1"/>
</dbReference>
<sequence length="222" mass="23385">MSSPFNPLTPSLGLPGPTGNTPYMNLGVSPSQAMSPASPWFNLQQPGSASNPLASLGLPGFGMTPNATSGTPSALANLGLGMGMGQQVGLMAPPTHTVPASTDLDDALRVFPEILRRVERAEQLRAECATLEGRVFREGSENMDNRIETVQLEYAQTLLELISLTSTYLVGALPLATPPIGAATPLADLAAWTEQRAEAQFAKREAVKDASKAVVEVLSKRD</sequence>
<evidence type="ECO:0000313" key="2">
    <source>
        <dbReference type="EMBL" id="EJT50717.1"/>
    </source>
</evidence>
<dbReference type="KEGG" id="tasa:A1Q1_08144"/>
<reference evidence="2 3" key="1">
    <citation type="journal article" date="2012" name="Eukaryot. Cell">
        <title>Draft genome sequence of CBS 2479, the standard type strain of Trichosporon asahii.</title>
        <authorList>
            <person name="Yang R.Y."/>
            <person name="Li H.T."/>
            <person name="Zhu H."/>
            <person name="Zhou G.P."/>
            <person name="Wang M."/>
            <person name="Wang L."/>
        </authorList>
    </citation>
    <scope>NUCLEOTIDE SEQUENCE [LARGE SCALE GENOMIC DNA]</scope>
    <source>
        <strain evidence="3">ATCC 90039 / CBS 2479 / JCM 2466 / KCTC 7840 / NCYC 2677 / UAMH 7654</strain>
    </source>
</reference>
<dbReference type="Proteomes" id="UP000002748">
    <property type="component" value="Unassembled WGS sequence"/>
</dbReference>